<reference evidence="3" key="1">
    <citation type="submission" date="2022-11" db="UniProtKB">
        <authorList>
            <consortium name="WormBaseParasite"/>
        </authorList>
    </citation>
    <scope>IDENTIFICATION</scope>
</reference>
<feature type="region of interest" description="Disordered" evidence="1">
    <location>
        <begin position="119"/>
        <end position="138"/>
    </location>
</feature>
<keyword evidence="2" id="KW-1185">Reference proteome</keyword>
<accession>A0A914MQZ4</accession>
<evidence type="ECO:0000256" key="1">
    <source>
        <dbReference type="SAM" id="MobiDB-lite"/>
    </source>
</evidence>
<name>A0A914MQZ4_MELIC</name>
<sequence length="249" mass="27476">MFPQITPILPFPPHSLIPHQFILQKTNNNLIFLPPTKQQQIINNLNNLNNIPQKSLEIIKILNQIYSNNNTTTNEINNKTNFIYSLLSLKGLPTTPTLQLPENTSINLLQNSPLQTTNSEILTSSTGPTKTLKNENIKNSPVISPSSSAFFVERLLPQTPTKNKEINSLSPTDLSLATNSSFNDNNIPPLQRLSQPSAIFPNLPLLPQTTLVNVAAIAAKNVSTCNWEYVNGGYGVKKSFTSKCTDGEL</sequence>
<organism evidence="2 3">
    <name type="scientific">Meloidogyne incognita</name>
    <name type="common">Southern root-knot nematode worm</name>
    <name type="synonym">Oxyuris incognita</name>
    <dbReference type="NCBI Taxonomy" id="6306"/>
    <lineage>
        <taxon>Eukaryota</taxon>
        <taxon>Metazoa</taxon>
        <taxon>Ecdysozoa</taxon>
        <taxon>Nematoda</taxon>
        <taxon>Chromadorea</taxon>
        <taxon>Rhabditida</taxon>
        <taxon>Tylenchina</taxon>
        <taxon>Tylenchomorpha</taxon>
        <taxon>Tylenchoidea</taxon>
        <taxon>Meloidogynidae</taxon>
        <taxon>Meloidogyninae</taxon>
        <taxon>Meloidogyne</taxon>
        <taxon>Meloidogyne incognita group</taxon>
    </lineage>
</organism>
<feature type="compositionally biased region" description="Polar residues" evidence="1">
    <location>
        <begin position="119"/>
        <end position="131"/>
    </location>
</feature>
<proteinExistence type="predicted"/>
<dbReference type="AlphaFoldDB" id="A0A914MQZ4"/>
<dbReference type="WBParaSite" id="Minc3s01964g27468">
    <property type="protein sequence ID" value="Minc3s01964g27468"/>
    <property type="gene ID" value="Minc3s01964g27468"/>
</dbReference>
<dbReference type="Proteomes" id="UP000887563">
    <property type="component" value="Unplaced"/>
</dbReference>
<evidence type="ECO:0000313" key="2">
    <source>
        <dbReference type="Proteomes" id="UP000887563"/>
    </source>
</evidence>
<protein>
    <submittedName>
        <fullName evidence="3">Uncharacterized protein</fullName>
    </submittedName>
</protein>
<evidence type="ECO:0000313" key="3">
    <source>
        <dbReference type="WBParaSite" id="Minc3s01964g27468"/>
    </source>
</evidence>